<reference evidence="1" key="1">
    <citation type="submission" date="2020-08" db="EMBL/GenBank/DDBJ databases">
        <title>Genome sequencing and assembly of the red palm weevil Rhynchophorus ferrugineus.</title>
        <authorList>
            <person name="Dias G.B."/>
            <person name="Bergman C.M."/>
            <person name="Manee M."/>
        </authorList>
    </citation>
    <scope>NUCLEOTIDE SEQUENCE</scope>
    <source>
        <strain evidence="1">AA-2017</strain>
        <tissue evidence="1">Whole larva</tissue>
    </source>
</reference>
<accession>A0A834IUX3</accession>
<organism evidence="1 2">
    <name type="scientific">Rhynchophorus ferrugineus</name>
    <name type="common">Red palm weevil</name>
    <name type="synonym">Curculio ferrugineus</name>
    <dbReference type="NCBI Taxonomy" id="354439"/>
    <lineage>
        <taxon>Eukaryota</taxon>
        <taxon>Metazoa</taxon>
        <taxon>Ecdysozoa</taxon>
        <taxon>Arthropoda</taxon>
        <taxon>Hexapoda</taxon>
        <taxon>Insecta</taxon>
        <taxon>Pterygota</taxon>
        <taxon>Neoptera</taxon>
        <taxon>Endopterygota</taxon>
        <taxon>Coleoptera</taxon>
        <taxon>Polyphaga</taxon>
        <taxon>Cucujiformia</taxon>
        <taxon>Curculionidae</taxon>
        <taxon>Dryophthorinae</taxon>
        <taxon>Rhynchophorus</taxon>
    </lineage>
</organism>
<name>A0A834IUX3_RHYFE</name>
<evidence type="ECO:0000313" key="2">
    <source>
        <dbReference type="Proteomes" id="UP000625711"/>
    </source>
</evidence>
<dbReference type="InterPro" id="IPR031751">
    <property type="entry name" value="DUF4735"/>
</dbReference>
<comment type="caution">
    <text evidence="1">The sequence shown here is derived from an EMBL/GenBank/DDBJ whole genome shotgun (WGS) entry which is preliminary data.</text>
</comment>
<dbReference type="Pfam" id="PF15882">
    <property type="entry name" value="DUF4735"/>
    <property type="match status" value="1"/>
</dbReference>
<proteinExistence type="predicted"/>
<dbReference type="Proteomes" id="UP000625711">
    <property type="component" value="Unassembled WGS sequence"/>
</dbReference>
<dbReference type="GO" id="GO:0016020">
    <property type="term" value="C:membrane"/>
    <property type="evidence" value="ECO:0007669"/>
    <property type="project" value="TreeGrafter"/>
</dbReference>
<keyword evidence="2" id="KW-1185">Reference proteome</keyword>
<dbReference type="AlphaFoldDB" id="A0A834IUX3"/>
<protein>
    <submittedName>
        <fullName evidence="1">Uncharacterized protein</fullName>
    </submittedName>
</protein>
<dbReference type="PANTHER" id="PTHR33539">
    <property type="entry name" value="UPF0764 PROTEIN C16ORF89"/>
    <property type="match status" value="1"/>
</dbReference>
<dbReference type="EMBL" id="JAACXV010000020">
    <property type="protein sequence ID" value="KAF7286820.1"/>
    <property type="molecule type" value="Genomic_DNA"/>
</dbReference>
<evidence type="ECO:0000313" key="1">
    <source>
        <dbReference type="EMBL" id="KAF7286820.1"/>
    </source>
</evidence>
<dbReference type="OrthoDB" id="5949187at2759"/>
<gene>
    <name evidence="1" type="ORF">GWI33_003877</name>
</gene>
<dbReference type="GO" id="GO:0005829">
    <property type="term" value="C:cytosol"/>
    <property type="evidence" value="ECO:0007669"/>
    <property type="project" value="TreeGrafter"/>
</dbReference>
<dbReference type="PANTHER" id="PTHR33539:SF1">
    <property type="entry name" value="UPF0764 PROTEIN C16ORF89"/>
    <property type="match status" value="1"/>
</dbReference>
<sequence length="319" mass="37202">MYKNKKIVCLKSHFCLDYRTITAVRHGLDTSLDYIEKNLHRVNIDCCLGVAFVRSFMKDCYQNGTHIMDKSTLKIYNKSSQIIEKSRTIFEKDSTNGNDWKFKYLVDEDIWSKEMKYSSKTQLLPLTVAHEKYQLPWKPPNTDICLHEIINATESFPPNPVLCLISKTCWENLLSTKINFGYILTHKLLILQVAKARNCIINEKIFKTQTQEICSTFYSKISEGEERIDDLFDLFLEQTLLCGYEGYIDFIQNEWLYYIIKTQKNNGCFTDVVGDNLKSRIKKSMIYFEDGCNDHSTGLGAAVLGLYYNYIIKNELFDQ</sequence>